<dbReference type="EMBL" id="CP109109">
    <property type="protein sequence ID" value="WSB95629.1"/>
    <property type="molecule type" value="Genomic_DNA"/>
</dbReference>
<reference evidence="1" key="1">
    <citation type="submission" date="2022-10" db="EMBL/GenBank/DDBJ databases">
        <title>The complete genomes of actinobacterial strains from the NBC collection.</title>
        <authorList>
            <person name="Joergensen T.S."/>
            <person name="Alvarez Arevalo M."/>
            <person name="Sterndorff E.B."/>
            <person name="Faurdal D."/>
            <person name="Vuksanovic O."/>
            <person name="Mourched A.-S."/>
            <person name="Charusanti P."/>
            <person name="Shaw S."/>
            <person name="Blin K."/>
            <person name="Weber T."/>
        </authorList>
    </citation>
    <scope>NUCLEOTIDE SEQUENCE</scope>
    <source>
        <strain evidence="1">NBC 01771</strain>
    </source>
</reference>
<organism evidence="1 2">
    <name type="scientific">Streptomyces scopuliridis</name>
    <dbReference type="NCBI Taxonomy" id="452529"/>
    <lineage>
        <taxon>Bacteria</taxon>
        <taxon>Bacillati</taxon>
        <taxon>Actinomycetota</taxon>
        <taxon>Actinomycetes</taxon>
        <taxon>Kitasatosporales</taxon>
        <taxon>Streptomycetaceae</taxon>
        <taxon>Streptomyces</taxon>
    </lineage>
</organism>
<evidence type="ECO:0000313" key="1">
    <source>
        <dbReference type="EMBL" id="WSB95629.1"/>
    </source>
</evidence>
<protein>
    <submittedName>
        <fullName evidence="1">Uncharacterized protein</fullName>
    </submittedName>
</protein>
<evidence type="ECO:0000313" key="2">
    <source>
        <dbReference type="Proteomes" id="UP001348369"/>
    </source>
</evidence>
<accession>A0ACD4ZBY7</accession>
<dbReference type="Proteomes" id="UP001348369">
    <property type="component" value="Chromosome"/>
</dbReference>
<keyword evidence="2" id="KW-1185">Reference proteome</keyword>
<name>A0ACD4ZBY7_9ACTN</name>
<sequence length="392" mass="43599">MIGLSCSPTEYRADIFSRACVESFDSCDWFQFGYAFTQVFEPAVLYEIAQLEGTRIEPLARIEDRRTEALIRLGAMLDQASGHTVVELLNAASALISISRFELVRNVLAILSERRTTPREDFEIGWLEFAVSNRCERGAGSPAAFERMRTAVITRDVPASRVLDACTQAVVWYVKRRELPTADFERWRELGTSLSEMPDRVEPGTLSAWYRGVAMLPAASGDAAATRHYMNRARETADMCTGSESRAADLNAIKTYYESSVKEYLYVQRDMDAAEEAGRALIALDPVWSVSYGELADVYVQSKRMEDAARLYEQAAAAGPPYVAHHLLKAATCRERCEDLPGAMAHYETLAGFAPHSRQVMTQGLGLARRLAHPSATVFERGLLETESHAAD</sequence>
<gene>
    <name evidence="1" type="ORF">OG835_00295</name>
</gene>
<proteinExistence type="predicted"/>